<name>A0A1X1EL40_PANCY</name>
<comment type="caution">
    <text evidence="2">The sequence shown here is derived from an EMBL/GenBank/DDBJ whole genome shotgun (WGS) entry which is preliminary data.</text>
</comment>
<dbReference type="OrthoDB" id="7219749at2"/>
<dbReference type="EMBL" id="MLJI01000002">
    <property type="protein sequence ID" value="ORM89660.1"/>
    <property type="molecule type" value="Genomic_DNA"/>
</dbReference>
<dbReference type="STRING" id="55209.HA50_23940"/>
<evidence type="ECO:0008006" key="4">
    <source>
        <dbReference type="Google" id="ProtNLM"/>
    </source>
</evidence>
<dbReference type="RefSeq" id="WP_084879378.1">
    <property type="nucleotide sequence ID" value="NZ_JAGGMY010000005.1"/>
</dbReference>
<organism evidence="2 3">
    <name type="scientific">Pantoea cypripedii</name>
    <name type="common">Pectobacterium cypripedii</name>
    <name type="synonym">Erwinia cypripedii</name>
    <dbReference type="NCBI Taxonomy" id="55209"/>
    <lineage>
        <taxon>Bacteria</taxon>
        <taxon>Pseudomonadati</taxon>
        <taxon>Pseudomonadota</taxon>
        <taxon>Gammaproteobacteria</taxon>
        <taxon>Enterobacterales</taxon>
        <taxon>Erwiniaceae</taxon>
        <taxon>Pantoea</taxon>
    </lineage>
</organism>
<keyword evidence="1" id="KW-1277">Toxin-antitoxin system</keyword>
<evidence type="ECO:0000313" key="3">
    <source>
        <dbReference type="Proteomes" id="UP000193749"/>
    </source>
</evidence>
<gene>
    <name evidence="2" type="ORF">HA50_23940</name>
</gene>
<dbReference type="AlphaFoldDB" id="A0A1X1EL40"/>
<keyword evidence="3" id="KW-1185">Reference proteome</keyword>
<proteinExistence type="predicted"/>
<dbReference type="InterPro" id="IPR009956">
    <property type="entry name" value="Post-segregation_anti-tox_CcdA"/>
</dbReference>
<evidence type="ECO:0000313" key="2">
    <source>
        <dbReference type="EMBL" id="ORM89660.1"/>
    </source>
</evidence>
<reference evidence="2 3" key="1">
    <citation type="journal article" date="2017" name="Antonie Van Leeuwenhoek">
        <title>Phylogenomic resolution of the bacterial genus Pantoea and its relationship with Erwinia and Tatumella.</title>
        <authorList>
            <person name="Palmer M."/>
            <person name="Steenkamp E.T."/>
            <person name="Coetzee M.P."/>
            <person name="Chan W.Y."/>
            <person name="van Zyl E."/>
            <person name="De Maayer P."/>
            <person name="Coutinho T.A."/>
            <person name="Blom J."/>
            <person name="Smits T.H."/>
            <person name="Duffy B."/>
            <person name="Venter S.N."/>
        </authorList>
    </citation>
    <scope>NUCLEOTIDE SEQUENCE [LARGE SCALE GENOMIC DNA]</scope>
    <source>
        <strain evidence="2 3">LMG 2657</strain>
    </source>
</reference>
<dbReference type="Proteomes" id="UP000193749">
    <property type="component" value="Unassembled WGS sequence"/>
</dbReference>
<evidence type="ECO:0000256" key="1">
    <source>
        <dbReference type="ARBA" id="ARBA00022649"/>
    </source>
</evidence>
<sequence>MPHAPKQNVTLALDPELLQRAKEAGFNLSQLLAGAIINKLRETAAEQWNHENADAISDLNRHMAQHGVFAKKFTP</sequence>
<protein>
    <recommendedName>
        <fullName evidence="4">Antitoxin</fullName>
    </recommendedName>
</protein>
<accession>A0A1X1EL40</accession>
<dbReference type="Pfam" id="PF07362">
    <property type="entry name" value="CcdA"/>
    <property type="match status" value="1"/>
</dbReference>